<feature type="compositionally biased region" description="Low complexity" evidence="5">
    <location>
        <begin position="586"/>
        <end position="597"/>
    </location>
</feature>
<dbReference type="InterPro" id="IPR050216">
    <property type="entry name" value="LRR_domain-containing"/>
</dbReference>
<dbReference type="Pfam" id="PF13855">
    <property type="entry name" value="LRR_8"/>
    <property type="match status" value="2"/>
</dbReference>
<dbReference type="SMART" id="SM00213">
    <property type="entry name" value="UBQ"/>
    <property type="match status" value="1"/>
</dbReference>
<evidence type="ECO:0000256" key="5">
    <source>
        <dbReference type="SAM" id="MobiDB-lite"/>
    </source>
</evidence>
<feature type="transmembrane region" description="Helical" evidence="6">
    <location>
        <begin position="451"/>
        <end position="475"/>
    </location>
</feature>
<proteinExistence type="inferred from homology"/>
<dbReference type="Gramene" id="OMERI10G09120.1">
    <property type="protein sequence ID" value="OMERI10G09120.1"/>
    <property type="gene ID" value="OMERI10G09120"/>
</dbReference>
<dbReference type="PANTHER" id="PTHR48051">
    <property type="match status" value="1"/>
</dbReference>
<dbReference type="PROSITE" id="PS51450">
    <property type="entry name" value="LRR"/>
    <property type="match status" value="1"/>
</dbReference>
<name>A0A0E0EYK0_9ORYZ</name>
<comment type="function">
    <text evidence="4">Leucine-rich repeat protein that likely mediates protein interactions, possibly in the context of signal transduction.</text>
</comment>
<evidence type="ECO:0000313" key="9">
    <source>
        <dbReference type="Proteomes" id="UP000008021"/>
    </source>
</evidence>
<dbReference type="InterPro" id="IPR003591">
    <property type="entry name" value="Leu-rich_rpt_typical-subtyp"/>
</dbReference>
<evidence type="ECO:0000313" key="8">
    <source>
        <dbReference type="EnsemblPlants" id="OMERI10G09120.1"/>
    </source>
</evidence>
<dbReference type="EnsemblPlants" id="OMERI10G09120.1">
    <property type="protein sequence ID" value="OMERI10G09120.1"/>
    <property type="gene ID" value="OMERI10G09120"/>
</dbReference>
<accession>A0A0E0EYK0</accession>
<keyword evidence="6" id="KW-1133">Transmembrane helix</keyword>
<dbReference type="SUPFAM" id="SSF52058">
    <property type="entry name" value="L domain-like"/>
    <property type="match status" value="1"/>
</dbReference>
<evidence type="ECO:0000256" key="4">
    <source>
        <dbReference type="ARBA" id="ARBA00037519"/>
    </source>
</evidence>
<keyword evidence="2" id="KW-0677">Repeat</keyword>
<dbReference type="Pfam" id="PF00240">
    <property type="entry name" value="ubiquitin"/>
    <property type="match status" value="1"/>
</dbReference>
<organism evidence="8">
    <name type="scientific">Oryza meridionalis</name>
    <dbReference type="NCBI Taxonomy" id="40149"/>
    <lineage>
        <taxon>Eukaryota</taxon>
        <taxon>Viridiplantae</taxon>
        <taxon>Streptophyta</taxon>
        <taxon>Embryophyta</taxon>
        <taxon>Tracheophyta</taxon>
        <taxon>Spermatophyta</taxon>
        <taxon>Magnoliopsida</taxon>
        <taxon>Liliopsida</taxon>
        <taxon>Poales</taxon>
        <taxon>Poaceae</taxon>
        <taxon>BOP clade</taxon>
        <taxon>Oryzoideae</taxon>
        <taxon>Oryzeae</taxon>
        <taxon>Oryzinae</taxon>
        <taxon>Oryza</taxon>
    </lineage>
</organism>
<dbReference type="InterPro" id="IPR000626">
    <property type="entry name" value="Ubiquitin-like_dom"/>
</dbReference>
<feature type="region of interest" description="Disordered" evidence="5">
    <location>
        <begin position="539"/>
        <end position="597"/>
    </location>
</feature>
<dbReference type="eggNOG" id="KOG0619">
    <property type="taxonomic scope" value="Eukaryota"/>
</dbReference>
<feature type="compositionally biased region" description="Low complexity" evidence="5">
    <location>
        <begin position="549"/>
        <end position="578"/>
    </location>
</feature>
<dbReference type="Gene3D" id="3.10.20.90">
    <property type="entry name" value="Phosphatidylinositol 3-kinase Catalytic Subunit, Chain A, domain 1"/>
    <property type="match status" value="1"/>
</dbReference>
<dbReference type="PANTHER" id="PTHR48051:SF1">
    <property type="entry name" value="RAS SUPPRESSOR PROTEIN 1"/>
    <property type="match status" value="1"/>
</dbReference>
<reference evidence="8" key="1">
    <citation type="submission" date="2015-04" db="UniProtKB">
        <authorList>
            <consortium name="EnsemblPlants"/>
        </authorList>
    </citation>
    <scope>IDENTIFICATION</scope>
</reference>
<dbReference type="SMART" id="SM00369">
    <property type="entry name" value="LRR_TYP"/>
    <property type="match status" value="5"/>
</dbReference>
<keyword evidence="6" id="KW-0812">Transmembrane</keyword>
<keyword evidence="1" id="KW-0433">Leucine-rich repeat</keyword>
<dbReference type="STRING" id="40149.A0A0E0EYK0"/>
<dbReference type="InterPro" id="IPR029071">
    <property type="entry name" value="Ubiquitin-like_domsf"/>
</dbReference>
<feature type="region of interest" description="Disordered" evidence="5">
    <location>
        <begin position="85"/>
        <end position="114"/>
    </location>
</feature>
<keyword evidence="6" id="KW-0472">Membrane</keyword>
<dbReference type="InterPro" id="IPR001611">
    <property type="entry name" value="Leu-rich_rpt"/>
</dbReference>
<evidence type="ECO:0000259" key="7">
    <source>
        <dbReference type="PROSITE" id="PS50053"/>
    </source>
</evidence>
<evidence type="ECO:0000256" key="2">
    <source>
        <dbReference type="ARBA" id="ARBA00022737"/>
    </source>
</evidence>
<evidence type="ECO:0000256" key="1">
    <source>
        <dbReference type="ARBA" id="ARBA00022614"/>
    </source>
</evidence>
<reference evidence="8" key="2">
    <citation type="submission" date="2018-05" db="EMBL/GenBank/DDBJ databases">
        <title>OmerRS3 (Oryza meridionalis Reference Sequence Version 3).</title>
        <authorList>
            <person name="Zhang J."/>
            <person name="Kudrna D."/>
            <person name="Lee S."/>
            <person name="Talag J."/>
            <person name="Welchert J."/>
            <person name="Wing R.A."/>
        </authorList>
    </citation>
    <scope>NUCLEOTIDE SEQUENCE [LARGE SCALE GENOMIC DNA]</scope>
    <source>
        <strain evidence="8">cv. OR44</strain>
    </source>
</reference>
<dbReference type="SUPFAM" id="SSF54236">
    <property type="entry name" value="Ubiquitin-like"/>
    <property type="match status" value="1"/>
</dbReference>
<evidence type="ECO:0000256" key="3">
    <source>
        <dbReference type="ARBA" id="ARBA00023786"/>
    </source>
</evidence>
<protein>
    <recommendedName>
        <fullName evidence="7">Ubiquitin-like domain-containing protein</fullName>
    </recommendedName>
</protein>
<dbReference type="SMART" id="SM00364">
    <property type="entry name" value="LRR_BAC"/>
    <property type="match status" value="4"/>
</dbReference>
<dbReference type="InterPro" id="IPR032675">
    <property type="entry name" value="LRR_dom_sf"/>
</dbReference>
<feature type="compositionally biased region" description="Polar residues" evidence="5">
    <location>
        <begin position="93"/>
        <end position="114"/>
    </location>
</feature>
<keyword evidence="9" id="KW-1185">Reference proteome</keyword>
<comment type="similarity">
    <text evidence="3">Belongs to the SHOC2 family.</text>
</comment>
<dbReference type="PROSITE" id="PS50053">
    <property type="entry name" value="UBIQUITIN_2"/>
    <property type="match status" value="1"/>
</dbReference>
<dbReference type="HOGENOM" id="CLU_510378_0_0_1"/>
<dbReference type="Gene3D" id="3.80.10.10">
    <property type="entry name" value="Ribonuclease Inhibitor"/>
    <property type="match status" value="2"/>
</dbReference>
<dbReference type="AlphaFoldDB" id="A0A0E0EYK0"/>
<sequence>MESSPPPPPPTITVQVKFGGRTIPVEVPAAATAADLKRLLQPLTNVLPRGQRLICKGKVLADAASLSSMQVVNGSKVMLMASQGLHQGDGPITKSSSVSAASTRKASNAKEAQTQKLDTNISKIRPERWKATGIIALSDSSLKAVPEEVWGCGSSIRVLDVSNNCIEAIPQEIAALKSLQKLILTANDIADGNISWEGLTCVQTLVTLPSSLGSMTHLRELRIANNRLENLPVEIGLLKHLEILIANNNRITSLPSSIGGCESLNEVDLSSNLLAELPEAFGNLQHLKALSVRNNGLTSLPSAFFIKCSQLITLDLHGTEITNDVLRQVDGWEEFDERRRKKHQKQLDFRVGSSGVFDEAYRRSTRRRRSSLARSVTLTHAKPPLTRMTWPFTHAAASLTRNATTGATSVVSAIRPIDLSSTFLTNASSFPAMNSSVLTGPGATTFAVIPFAATSFAMILVIASTAPFVAVYAAYPGRSVPRMDDENVTTRPPAPAGMRFAASRHTRNVPRTLTASMASKSSTAVSASDGYLDSRRPAQATTMCGGVPNASSARSNSARTAAGSDTSARTATARGRAAAPRELRSAAKASALAELEA</sequence>
<dbReference type="GO" id="GO:0005737">
    <property type="term" value="C:cytoplasm"/>
    <property type="evidence" value="ECO:0007669"/>
    <property type="project" value="TreeGrafter"/>
</dbReference>
<evidence type="ECO:0000256" key="6">
    <source>
        <dbReference type="SAM" id="Phobius"/>
    </source>
</evidence>
<dbReference type="Proteomes" id="UP000008021">
    <property type="component" value="Chromosome 10"/>
</dbReference>
<feature type="domain" description="Ubiquitin-like" evidence="7">
    <location>
        <begin position="10"/>
        <end position="83"/>
    </location>
</feature>